<dbReference type="InterPro" id="IPR043428">
    <property type="entry name" value="LivM-like"/>
</dbReference>
<dbReference type="EMBL" id="UINC01197685">
    <property type="protein sequence ID" value="SVE15293.1"/>
    <property type="molecule type" value="Genomic_DNA"/>
</dbReference>
<accession>A0A383B650</accession>
<organism evidence="7">
    <name type="scientific">marine metagenome</name>
    <dbReference type="NCBI Taxonomy" id="408172"/>
    <lineage>
        <taxon>unclassified sequences</taxon>
        <taxon>metagenomes</taxon>
        <taxon>ecological metagenomes</taxon>
    </lineage>
</organism>
<evidence type="ECO:0008006" key="8">
    <source>
        <dbReference type="Google" id="ProtNLM"/>
    </source>
</evidence>
<sequence length="129" mass="14318">MAVVCVLPFVVRPYQLDFLIFMFINIILVVSYRLIAITGEFSLAHAVMMGVGAYASTILAQLPISPWISMPLGGVAAAIIAYILSFPLFRMKGFYFLIGSFAAAEAIRLCWVQFIFPFGGYRGLRRIPT</sequence>
<feature type="transmembrane region" description="Helical" evidence="6">
    <location>
        <begin position="43"/>
        <end position="62"/>
    </location>
</feature>
<protein>
    <recommendedName>
        <fullName evidence="8">Branched-chain amino acid ABC transporter permease</fullName>
    </recommendedName>
</protein>
<evidence type="ECO:0000256" key="4">
    <source>
        <dbReference type="ARBA" id="ARBA00022989"/>
    </source>
</evidence>
<dbReference type="Pfam" id="PF02653">
    <property type="entry name" value="BPD_transp_2"/>
    <property type="match status" value="1"/>
</dbReference>
<feature type="non-terminal residue" evidence="7">
    <location>
        <position position="129"/>
    </location>
</feature>
<feature type="transmembrane region" description="Helical" evidence="6">
    <location>
        <begin position="94"/>
        <end position="116"/>
    </location>
</feature>
<feature type="transmembrane region" description="Helical" evidence="6">
    <location>
        <begin position="18"/>
        <end position="36"/>
    </location>
</feature>
<name>A0A383B650_9ZZZZ</name>
<evidence type="ECO:0000256" key="2">
    <source>
        <dbReference type="ARBA" id="ARBA00022475"/>
    </source>
</evidence>
<gene>
    <name evidence="7" type="ORF">METZ01_LOCUS468147</name>
</gene>
<evidence type="ECO:0000256" key="3">
    <source>
        <dbReference type="ARBA" id="ARBA00022692"/>
    </source>
</evidence>
<feature type="transmembrane region" description="Helical" evidence="6">
    <location>
        <begin position="68"/>
        <end position="89"/>
    </location>
</feature>
<evidence type="ECO:0000256" key="6">
    <source>
        <dbReference type="SAM" id="Phobius"/>
    </source>
</evidence>
<dbReference type="PANTHER" id="PTHR30482:SF10">
    <property type="entry name" value="HIGH-AFFINITY BRANCHED-CHAIN AMINO ACID TRANSPORT PROTEIN BRAE"/>
    <property type="match status" value="1"/>
</dbReference>
<evidence type="ECO:0000313" key="7">
    <source>
        <dbReference type="EMBL" id="SVE15293.1"/>
    </source>
</evidence>
<evidence type="ECO:0000256" key="5">
    <source>
        <dbReference type="ARBA" id="ARBA00023136"/>
    </source>
</evidence>
<dbReference type="GO" id="GO:0005886">
    <property type="term" value="C:plasma membrane"/>
    <property type="evidence" value="ECO:0007669"/>
    <property type="project" value="UniProtKB-SubCell"/>
</dbReference>
<reference evidence="7" key="1">
    <citation type="submission" date="2018-05" db="EMBL/GenBank/DDBJ databases">
        <authorList>
            <person name="Lanie J.A."/>
            <person name="Ng W.-L."/>
            <person name="Kazmierczak K.M."/>
            <person name="Andrzejewski T.M."/>
            <person name="Davidsen T.M."/>
            <person name="Wayne K.J."/>
            <person name="Tettelin H."/>
            <person name="Glass J.I."/>
            <person name="Rusch D."/>
            <person name="Podicherti R."/>
            <person name="Tsui H.-C.T."/>
            <person name="Winkler M.E."/>
        </authorList>
    </citation>
    <scope>NUCLEOTIDE SEQUENCE</scope>
</reference>
<keyword evidence="4 6" id="KW-1133">Transmembrane helix</keyword>
<dbReference type="PANTHER" id="PTHR30482">
    <property type="entry name" value="HIGH-AFFINITY BRANCHED-CHAIN AMINO ACID TRANSPORT SYSTEM PERMEASE"/>
    <property type="match status" value="1"/>
</dbReference>
<comment type="subcellular location">
    <subcellularLocation>
        <location evidence="1">Cell membrane</location>
        <topology evidence="1">Multi-pass membrane protein</topology>
    </subcellularLocation>
</comment>
<keyword evidence="2" id="KW-1003">Cell membrane</keyword>
<dbReference type="GO" id="GO:0015658">
    <property type="term" value="F:branched-chain amino acid transmembrane transporter activity"/>
    <property type="evidence" value="ECO:0007669"/>
    <property type="project" value="InterPro"/>
</dbReference>
<keyword evidence="3 6" id="KW-0812">Transmembrane</keyword>
<dbReference type="InterPro" id="IPR001851">
    <property type="entry name" value="ABC_transp_permease"/>
</dbReference>
<keyword evidence="5 6" id="KW-0472">Membrane</keyword>
<evidence type="ECO:0000256" key="1">
    <source>
        <dbReference type="ARBA" id="ARBA00004651"/>
    </source>
</evidence>
<proteinExistence type="predicted"/>
<dbReference type="AlphaFoldDB" id="A0A383B650"/>